<dbReference type="EMBL" id="BAVR01000004">
    <property type="protein sequence ID" value="GAE87179.1"/>
    <property type="molecule type" value="Genomic_DNA"/>
</dbReference>
<comment type="caution">
    <text evidence="1">The sequence shown here is derived from an EMBL/GenBank/DDBJ whole genome shotgun (WGS) entry which is preliminary data.</text>
</comment>
<sequence length="51" mass="5815">MKKGTVIYDNPFSQANAFRTTDTELFVNIEKEINGWVLILGDYTYDRVVAG</sequence>
<protein>
    <submittedName>
        <fullName evidence="1">Uncharacterized protein</fullName>
    </submittedName>
</protein>
<gene>
    <name evidence="1" type="ORF">JCM21531_528</name>
</gene>
<dbReference type="STRING" id="1294263.JCM21531_528"/>
<evidence type="ECO:0000313" key="2">
    <source>
        <dbReference type="Proteomes" id="UP000019109"/>
    </source>
</evidence>
<dbReference type="RefSeq" id="WP_157833636.1">
    <property type="nucleotide sequence ID" value="NZ_BAVR01000004.1"/>
</dbReference>
<organism evidence="1 2">
    <name type="scientific">Acetivibrio straminisolvens JCM 21531</name>
    <dbReference type="NCBI Taxonomy" id="1294263"/>
    <lineage>
        <taxon>Bacteria</taxon>
        <taxon>Bacillati</taxon>
        <taxon>Bacillota</taxon>
        <taxon>Clostridia</taxon>
        <taxon>Eubacteriales</taxon>
        <taxon>Oscillospiraceae</taxon>
        <taxon>Acetivibrio</taxon>
    </lineage>
</organism>
<evidence type="ECO:0000313" key="1">
    <source>
        <dbReference type="EMBL" id="GAE87179.1"/>
    </source>
</evidence>
<keyword evidence="2" id="KW-1185">Reference proteome</keyword>
<dbReference type="Proteomes" id="UP000019109">
    <property type="component" value="Unassembled WGS sequence"/>
</dbReference>
<accession>W4V376</accession>
<name>W4V376_9FIRM</name>
<proteinExistence type="predicted"/>
<reference evidence="1" key="1">
    <citation type="journal article" date="2014" name="Genome Announc.">
        <title>Draft Genome Sequence of Clostridium straminisolvens Strain JCM 21531T, Isolated from a Cellulose-Degrading Bacterial Community.</title>
        <authorList>
            <person name="Yuki M."/>
            <person name="Oshima K."/>
            <person name="Suda W."/>
            <person name="Sakamoto M."/>
            <person name="Kitamura K."/>
            <person name="Iida T."/>
            <person name="Hattori M."/>
            <person name="Ohkuma M."/>
        </authorList>
    </citation>
    <scope>NUCLEOTIDE SEQUENCE [LARGE SCALE GENOMIC DNA]</scope>
    <source>
        <strain evidence="1">JCM 21531</strain>
    </source>
</reference>
<dbReference type="AlphaFoldDB" id="W4V376"/>